<organism evidence="1 2">
    <name type="scientific">Helianthus annuus</name>
    <name type="common">Common sunflower</name>
    <dbReference type="NCBI Taxonomy" id="4232"/>
    <lineage>
        <taxon>Eukaryota</taxon>
        <taxon>Viridiplantae</taxon>
        <taxon>Streptophyta</taxon>
        <taxon>Embryophyta</taxon>
        <taxon>Tracheophyta</taxon>
        <taxon>Spermatophyta</taxon>
        <taxon>Magnoliopsida</taxon>
        <taxon>eudicotyledons</taxon>
        <taxon>Gunneridae</taxon>
        <taxon>Pentapetalae</taxon>
        <taxon>asterids</taxon>
        <taxon>campanulids</taxon>
        <taxon>Asterales</taxon>
        <taxon>Asteraceae</taxon>
        <taxon>Asteroideae</taxon>
        <taxon>Heliantheae alliance</taxon>
        <taxon>Heliantheae</taxon>
        <taxon>Helianthus</taxon>
    </lineage>
</organism>
<protein>
    <submittedName>
        <fullName evidence="1">Uncharacterized protein</fullName>
    </submittedName>
</protein>
<name>A0A251SK47_HELAN</name>
<evidence type="ECO:0000313" key="1">
    <source>
        <dbReference type="EMBL" id="OTF99197.1"/>
    </source>
</evidence>
<sequence length="50" mass="5687">MVARFHHVFVLDAAESSQVPASYAKEVFIICCKKLTLPKEQICKPVFSYL</sequence>
<dbReference type="EMBL" id="CM007903">
    <property type="protein sequence ID" value="OTF99197.1"/>
    <property type="molecule type" value="Genomic_DNA"/>
</dbReference>
<accession>A0A251SK47</accession>
<proteinExistence type="predicted"/>
<evidence type="ECO:0000313" key="2">
    <source>
        <dbReference type="Proteomes" id="UP000215914"/>
    </source>
</evidence>
<dbReference type="AlphaFoldDB" id="A0A251SK47"/>
<dbReference type="Proteomes" id="UP000215914">
    <property type="component" value="Chromosome 14"/>
</dbReference>
<reference evidence="2" key="1">
    <citation type="journal article" date="2017" name="Nature">
        <title>The sunflower genome provides insights into oil metabolism, flowering and Asterid evolution.</title>
        <authorList>
            <person name="Badouin H."/>
            <person name="Gouzy J."/>
            <person name="Grassa C.J."/>
            <person name="Murat F."/>
            <person name="Staton S.E."/>
            <person name="Cottret L."/>
            <person name="Lelandais-Briere C."/>
            <person name="Owens G.L."/>
            <person name="Carrere S."/>
            <person name="Mayjonade B."/>
            <person name="Legrand L."/>
            <person name="Gill N."/>
            <person name="Kane N.C."/>
            <person name="Bowers J.E."/>
            <person name="Hubner S."/>
            <person name="Bellec A."/>
            <person name="Berard A."/>
            <person name="Berges H."/>
            <person name="Blanchet N."/>
            <person name="Boniface M.C."/>
            <person name="Brunel D."/>
            <person name="Catrice O."/>
            <person name="Chaidir N."/>
            <person name="Claudel C."/>
            <person name="Donnadieu C."/>
            <person name="Faraut T."/>
            <person name="Fievet G."/>
            <person name="Helmstetter N."/>
            <person name="King M."/>
            <person name="Knapp S.J."/>
            <person name="Lai Z."/>
            <person name="Le Paslier M.C."/>
            <person name="Lippi Y."/>
            <person name="Lorenzon L."/>
            <person name="Mandel J.R."/>
            <person name="Marage G."/>
            <person name="Marchand G."/>
            <person name="Marquand E."/>
            <person name="Bret-Mestries E."/>
            <person name="Morien E."/>
            <person name="Nambeesan S."/>
            <person name="Nguyen T."/>
            <person name="Pegot-Espagnet P."/>
            <person name="Pouilly N."/>
            <person name="Raftis F."/>
            <person name="Sallet E."/>
            <person name="Schiex T."/>
            <person name="Thomas J."/>
            <person name="Vandecasteele C."/>
            <person name="Vares D."/>
            <person name="Vear F."/>
            <person name="Vautrin S."/>
            <person name="Crespi M."/>
            <person name="Mangin B."/>
            <person name="Burke J.M."/>
            <person name="Salse J."/>
            <person name="Munos S."/>
            <person name="Vincourt P."/>
            <person name="Rieseberg L.H."/>
            <person name="Langlade N.B."/>
        </authorList>
    </citation>
    <scope>NUCLEOTIDE SEQUENCE [LARGE SCALE GENOMIC DNA]</scope>
    <source>
        <strain evidence="2">cv. SF193</strain>
    </source>
</reference>
<dbReference type="InParanoid" id="A0A251SK47"/>
<keyword evidence="2" id="KW-1185">Reference proteome</keyword>
<gene>
    <name evidence="1" type="ORF">HannXRQ_Chr14g0453931</name>
</gene>